<dbReference type="InterPro" id="IPR039261">
    <property type="entry name" value="FNR_nucleotide-bd"/>
</dbReference>
<dbReference type="InterPro" id="IPR050415">
    <property type="entry name" value="MRET"/>
</dbReference>
<feature type="domain" description="FAD-binding FR-type" evidence="14">
    <location>
        <begin position="224"/>
        <end position="325"/>
    </location>
</feature>
<keyword evidence="11" id="KW-0411">Iron-sulfur</keyword>
<evidence type="ECO:0000313" key="16">
    <source>
        <dbReference type="Proteomes" id="UP000321224"/>
    </source>
</evidence>
<keyword evidence="6" id="KW-0479">Metal-binding</keyword>
<comment type="cofactor">
    <cofactor evidence="1">
        <name>FAD</name>
        <dbReference type="ChEBI" id="CHEBI:57692"/>
    </cofactor>
</comment>
<evidence type="ECO:0000256" key="4">
    <source>
        <dbReference type="ARBA" id="ARBA00022692"/>
    </source>
</evidence>
<comment type="subcellular location">
    <subcellularLocation>
        <location evidence="2">Membrane</location>
        <topology evidence="2">Multi-pass membrane protein</topology>
    </subcellularLocation>
</comment>
<comment type="caution">
    <text evidence="15">The sequence shown here is derived from an EMBL/GenBank/DDBJ whole genome shotgun (WGS) entry which is preliminary data.</text>
</comment>
<keyword evidence="4 13" id="KW-0812">Transmembrane</keyword>
<name>A0A511H714_9BACT</name>
<proteinExistence type="predicted"/>
<dbReference type="AlphaFoldDB" id="A0A511H714"/>
<evidence type="ECO:0000256" key="6">
    <source>
        <dbReference type="ARBA" id="ARBA00022723"/>
    </source>
</evidence>
<gene>
    <name evidence="15" type="ORF">MVI01_11060</name>
</gene>
<dbReference type="Gene3D" id="3.40.50.80">
    <property type="entry name" value="Nucleotide-binding domain of ferredoxin-NADP reductase (FNR) module"/>
    <property type="match status" value="1"/>
</dbReference>
<dbReference type="CDD" id="cd06198">
    <property type="entry name" value="FNR_like_3"/>
    <property type="match status" value="1"/>
</dbReference>
<dbReference type="EMBL" id="BJVY01000004">
    <property type="protein sequence ID" value="GEL69322.1"/>
    <property type="molecule type" value="Genomic_DNA"/>
</dbReference>
<dbReference type="SFLD" id="SFLDG01168">
    <property type="entry name" value="Ferric_reductase_subgroup_(FRE"/>
    <property type="match status" value="1"/>
</dbReference>
<evidence type="ECO:0000256" key="3">
    <source>
        <dbReference type="ARBA" id="ARBA00022630"/>
    </source>
</evidence>
<dbReference type="InterPro" id="IPR001433">
    <property type="entry name" value="OxRdtase_FAD/NAD-bd"/>
</dbReference>
<evidence type="ECO:0000256" key="8">
    <source>
        <dbReference type="ARBA" id="ARBA00022989"/>
    </source>
</evidence>
<keyword evidence="5" id="KW-0001">2Fe-2S</keyword>
<reference evidence="15 16" key="1">
    <citation type="submission" date="2019-07" db="EMBL/GenBank/DDBJ databases">
        <title>Whole genome shotgun sequence of Myxococcus virescens NBRC 100334.</title>
        <authorList>
            <person name="Hosoyama A."/>
            <person name="Uohara A."/>
            <person name="Ohji S."/>
            <person name="Ichikawa N."/>
        </authorList>
    </citation>
    <scope>NUCLEOTIDE SEQUENCE [LARGE SCALE GENOMIC DNA]</scope>
    <source>
        <strain evidence="15 16">NBRC 100334</strain>
    </source>
</reference>
<keyword evidence="7" id="KW-0274">FAD</keyword>
<feature type="transmembrane region" description="Helical" evidence="13">
    <location>
        <begin position="169"/>
        <end position="193"/>
    </location>
</feature>
<evidence type="ECO:0000256" key="11">
    <source>
        <dbReference type="ARBA" id="ARBA00023014"/>
    </source>
</evidence>
<evidence type="ECO:0000256" key="2">
    <source>
        <dbReference type="ARBA" id="ARBA00004141"/>
    </source>
</evidence>
<dbReference type="Proteomes" id="UP000321224">
    <property type="component" value="Unassembled WGS sequence"/>
</dbReference>
<feature type="transmembrane region" description="Helical" evidence="13">
    <location>
        <begin position="29"/>
        <end position="49"/>
    </location>
</feature>
<evidence type="ECO:0000313" key="15">
    <source>
        <dbReference type="EMBL" id="GEL69322.1"/>
    </source>
</evidence>
<keyword evidence="3" id="KW-0285">Flavoprotein</keyword>
<dbReference type="GO" id="GO:0016491">
    <property type="term" value="F:oxidoreductase activity"/>
    <property type="evidence" value="ECO:0007669"/>
    <property type="project" value="UniProtKB-KW"/>
</dbReference>
<evidence type="ECO:0000259" key="14">
    <source>
        <dbReference type="PROSITE" id="PS51384"/>
    </source>
</evidence>
<feature type="transmembrane region" description="Helical" evidence="13">
    <location>
        <begin position="61"/>
        <end position="81"/>
    </location>
</feature>
<dbReference type="InterPro" id="IPR013130">
    <property type="entry name" value="Fe3_Rdtase_TM_dom"/>
</dbReference>
<dbReference type="PANTHER" id="PTHR47354:SF8">
    <property type="entry name" value="1,2-PHENYLACETYL-COA EPOXIDASE, SUBUNIT E"/>
    <property type="match status" value="1"/>
</dbReference>
<dbReference type="InterPro" id="IPR017938">
    <property type="entry name" value="Riboflavin_synthase-like_b-brl"/>
</dbReference>
<dbReference type="GO" id="GO:0046872">
    <property type="term" value="F:metal ion binding"/>
    <property type="evidence" value="ECO:0007669"/>
    <property type="project" value="UniProtKB-KW"/>
</dbReference>
<accession>A0A511H714</accession>
<dbReference type="Pfam" id="PF01794">
    <property type="entry name" value="Ferric_reduct"/>
    <property type="match status" value="1"/>
</dbReference>
<evidence type="ECO:0000256" key="10">
    <source>
        <dbReference type="ARBA" id="ARBA00023004"/>
    </source>
</evidence>
<dbReference type="Gene3D" id="2.40.30.10">
    <property type="entry name" value="Translation factors"/>
    <property type="match status" value="1"/>
</dbReference>
<dbReference type="PROSITE" id="PS51384">
    <property type="entry name" value="FAD_FR"/>
    <property type="match status" value="1"/>
</dbReference>
<sequence length="459" mass="51275">MPASTFSAIASRATGPDGSFRMNRVVSGFFWISLYLLVVLVPVFLMLIPPAPSGRSFWLELSVALGFVGLTQIAVQFVLIARFKRITAPYGIDIILQYHRQIAMVAVCLVLAHPLIIVIDNPSRLKLLNPLGGNWASRCALLSVLALVTLVVSSQFRERLKINYERWRLLHLLLGVAAIVFAQLHVSMAGLYTNTPWKHAIWVVTSVAMVALVVYLRVLRPAWQRNYHWRVAEVRTERGGTHSLVLEPVGNHGMRFAPGQFAWLKLEGSPFTLEEHPFSFSSSAERSDRLEFGIKSLGDFSGRMGGVPPGTRAFLDGPHGAFSIDRYPAVGYVFIAGGVGITPILSFLRTMADRKDPRPVTLFYADTAWESVAFREALTELEEKVNLHCVYVLKEPADDWKGERGVLTGEVLDRHLPKEKLARFFFICGPPPMMAAVHEALRERDVPEAHIHLEKFNLA</sequence>
<dbReference type="SFLD" id="SFLDS00052">
    <property type="entry name" value="Ferric_Reductase_Domain"/>
    <property type="match status" value="1"/>
</dbReference>
<keyword evidence="10" id="KW-0408">Iron</keyword>
<keyword evidence="12 13" id="KW-0472">Membrane</keyword>
<dbReference type="SUPFAM" id="SSF63380">
    <property type="entry name" value="Riboflavin synthase domain-like"/>
    <property type="match status" value="1"/>
</dbReference>
<feature type="transmembrane region" description="Helical" evidence="13">
    <location>
        <begin position="135"/>
        <end position="157"/>
    </location>
</feature>
<protein>
    <submittedName>
        <fullName evidence="15">Ferric reductase</fullName>
    </submittedName>
</protein>
<feature type="transmembrane region" description="Helical" evidence="13">
    <location>
        <begin position="329"/>
        <end position="348"/>
    </location>
</feature>
<evidence type="ECO:0000256" key="9">
    <source>
        <dbReference type="ARBA" id="ARBA00023002"/>
    </source>
</evidence>
<feature type="transmembrane region" description="Helical" evidence="13">
    <location>
        <begin position="102"/>
        <end position="119"/>
    </location>
</feature>
<dbReference type="SUPFAM" id="SSF52343">
    <property type="entry name" value="Ferredoxin reductase-like, C-terminal NADP-linked domain"/>
    <property type="match status" value="1"/>
</dbReference>
<dbReference type="PANTHER" id="PTHR47354">
    <property type="entry name" value="NADH OXIDOREDUCTASE HCR"/>
    <property type="match status" value="1"/>
</dbReference>
<dbReference type="GO" id="GO:0016020">
    <property type="term" value="C:membrane"/>
    <property type="evidence" value="ECO:0007669"/>
    <property type="project" value="UniProtKB-SubCell"/>
</dbReference>
<keyword evidence="9" id="KW-0560">Oxidoreductase</keyword>
<dbReference type="Pfam" id="PF00175">
    <property type="entry name" value="NAD_binding_1"/>
    <property type="match status" value="1"/>
</dbReference>
<evidence type="ECO:0000256" key="12">
    <source>
        <dbReference type="ARBA" id="ARBA00023136"/>
    </source>
</evidence>
<evidence type="ECO:0000256" key="7">
    <source>
        <dbReference type="ARBA" id="ARBA00022827"/>
    </source>
</evidence>
<dbReference type="PRINTS" id="PR00410">
    <property type="entry name" value="PHEHYDRXLASE"/>
</dbReference>
<evidence type="ECO:0000256" key="5">
    <source>
        <dbReference type="ARBA" id="ARBA00022714"/>
    </source>
</evidence>
<dbReference type="GO" id="GO:0051537">
    <property type="term" value="F:2 iron, 2 sulfur cluster binding"/>
    <property type="evidence" value="ECO:0007669"/>
    <property type="project" value="UniProtKB-KW"/>
</dbReference>
<dbReference type="GO" id="GO:0050660">
    <property type="term" value="F:flavin adenine dinucleotide binding"/>
    <property type="evidence" value="ECO:0007669"/>
    <property type="project" value="TreeGrafter"/>
</dbReference>
<feature type="transmembrane region" description="Helical" evidence="13">
    <location>
        <begin position="199"/>
        <end position="219"/>
    </location>
</feature>
<evidence type="ECO:0000256" key="1">
    <source>
        <dbReference type="ARBA" id="ARBA00001974"/>
    </source>
</evidence>
<organism evidence="15 16">
    <name type="scientific">Myxococcus virescens</name>
    <dbReference type="NCBI Taxonomy" id="83456"/>
    <lineage>
        <taxon>Bacteria</taxon>
        <taxon>Pseudomonadati</taxon>
        <taxon>Myxococcota</taxon>
        <taxon>Myxococcia</taxon>
        <taxon>Myxococcales</taxon>
        <taxon>Cystobacterineae</taxon>
        <taxon>Myxococcaceae</taxon>
        <taxon>Myxococcus</taxon>
    </lineage>
</organism>
<dbReference type="InterPro" id="IPR017927">
    <property type="entry name" value="FAD-bd_FR_type"/>
</dbReference>
<evidence type="ECO:0000256" key="13">
    <source>
        <dbReference type="SAM" id="Phobius"/>
    </source>
</evidence>
<keyword evidence="8 13" id="KW-1133">Transmembrane helix</keyword>